<comment type="catalytic activity">
    <reaction evidence="13">
        <text>an alpha-D-Glc-(1-&gt;3)-alpha-D-Glc-(1-&gt;3)-alpha-D-Man-(1-&gt;2)-alpha-D-Man-(1-&gt;2)-alpha-D-Man-(1-&gt;3)-[alpha-D-Man-(1-&gt;2)-alpha-D-Man-(1-&gt;3)-[alpha-D-Man-(1-&gt;2)-alpha-D-Man-(1-&gt;6)]-alpha-D-Man-(1-&gt;6)]-beta-D-Man-(1-&gt;4)-beta-D-GlcNAc-(1-&gt;4)-alpha-D-GlcNAc-diphospho-di-trans,poly-cis-dolichol + a di-trans,poly-cis-dolichyl beta-D-glucosyl phosphate = a alpha-D-Glc-(1-&gt;2)-alpha-D-Glc-(1-&gt;3)-alpha-D-Glc-(1-&gt;3)-alpha-D-Man-(1-&gt;2)-alpha-D-Man-(1-&gt;2)-alpha-D-Man-(1-&gt;3)-[alpha-D-Man-(1-&gt;2)-alpha-D-Man-(1-&gt;3)-[alpha-D-Man-(1-&gt;2)-alpha-D-Man-(1-&gt;6)]-alpha-D-Man-(1-&gt;6)]-beta-D-Man-(1-&gt;4)-beta-D-GlcNAc-(1-&gt;4)-alpha-D-GlcNAc-diphospho-di-trans,poly-cis-dolichol + a di-trans,poly-cis-dolichyl phosphate + H(+)</text>
        <dbReference type="Rhea" id="RHEA:29543"/>
        <dbReference type="Rhea" id="RHEA-COMP:19498"/>
        <dbReference type="Rhea" id="RHEA-COMP:19502"/>
        <dbReference type="Rhea" id="RHEA-COMP:19512"/>
        <dbReference type="Rhea" id="RHEA-COMP:19522"/>
        <dbReference type="ChEBI" id="CHEBI:15378"/>
        <dbReference type="ChEBI" id="CHEBI:57525"/>
        <dbReference type="ChEBI" id="CHEBI:57683"/>
        <dbReference type="ChEBI" id="CHEBI:132522"/>
        <dbReference type="ChEBI" id="CHEBI:132523"/>
        <dbReference type="EC" id="2.4.1.256"/>
    </reaction>
    <physiologicalReaction direction="left-to-right" evidence="13">
        <dbReference type="Rhea" id="RHEA:29544"/>
    </physiologicalReaction>
</comment>
<proteinExistence type="inferred from homology"/>
<keyword evidence="8 14" id="KW-0812">Transmembrane</keyword>
<sequence>TASSPLRTSVYCLATALVLIPTPLVEPRYYIVPFVLYHLNADKVPIYLLLYFIFLCAFFIQPLPQLVLTALCFGAVNALTIYVFLFKPFRWPDGSEARIGTKQK</sequence>
<evidence type="ECO:0000256" key="12">
    <source>
        <dbReference type="ARBA" id="ARBA00044727"/>
    </source>
</evidence>
<evidence type="ECO:0000256" key="11">
    <source>
        <dbReference type="ARBA" id="ARBA00023136"/>
    </source>
</evidence>
<dbReference type="PANTHER" id="PTHR12989:SF10">
    <property type="entry name" value="DOL-P-GLC:GLC(2)MAN(9)GLCNAC(2)-PP-DOL ALPHA-1,2-GLUCOSYLTRANSFERASE-RELATED"/>
    <property type="match status" value="1"/>
</dbReference>
<feature type="transmembrane region" description="Helical" evidence="14">
    <location>
        <begin position="66"/>
        <end position="85"/>
    </location>
</feature>
<evidence type="ECO:0000256" key="7">
    <source>
        <dbReference type="ARBA" id="ARBA00022679"/>
    </source>
</evidence>
<name>A0A6A5A3C9_APHAT</name>
<evidence type="ECO:0000313" key="16">
    <source>
        <dbReference type="Proteomes" id="UP000469452"/>
    </source>
</evidence>
<feature type="transmembrane region" description="Helical" evidence="14">
    <location>
        <begin position="6"/>
        <end position="24"/>
    </location>
</feature>
<evidence type="ECO:0000256" key="1">
    <source>
        <dbReference type="ARBA" id="ARBA00004477"/>
    </source>
</evidence>
<evidence type="ECO:0000256" key="6">
    <source>
        <dbReference type="ARBA" id="ARBA00022676"/>
    </source>
</evidence>
<keyword evidence="11 14" id="KW-0472">Membrane</keyword>
<accession>A0A6A5A3C9</accession>
<dbReference type="GO" id="GO:0106073">
    <property type="term" value="F:dolichyl pyrophosphate Glc2Man9GlcNAc2 alpha-1,2-glucosyltransferase activity"/>
    <property type="evidence" value="ECO:0007669"/>
    <property type="project" value="UniProtKB-EC"/>
</dbReference>
<dbReference type="EC" id="2.4.1.256" evidence="4"/>
<comment type="subcellular location">
    <subcellularLocation>
        <location evidence="1">Endoplasmic reticulum membrane</location>
        <topology evidence="1">Multi-pass membrane protein</topology>
    </subcellularLocation>
</comment>
<feature type="transmembrane region" description="Helical" evidence="14">
    <location>
        <begin position="44"/>
        <end position="60"/>
    </location>
</feature>
<dbReference type="AlphaFoldDB" id="A0A6A5A3C9"/>
<keyword evidence="7" id="KW-0808">Transferase</keyword>
<dbReference type="InterPro" id="IPR016900">
    <property type="entry name" value="Alg10"/>
</dbReference>
<dbReference type="Proteomes" id="UP000469452">
    <property type="component" value="Unassembled WGS sequence"/>
</dbReference>
<comment type="pathway">
    <text evidence="2">Protein modification; protein glycosylation.</text>
</comment>
<keyword evidence="6" id="KW-0328">Glycosyltransferase</keyword>
<evidence type="ECO:0000313" key="15">
    <source>
        <dbReference type="EMBL" id="KAF0729380.1"/>
    </source>
</evidence>
<evidence type="ECO:0000256" key="3">
    <source>
        <dbReference type="ARBA" id="ARBA00010600"/>
    </source>
</evidence>
<evidence type="ECO:0000256" key="9">
    <source>
        <dbReference type="ARBA" id="ARBA00022824"/>
    </source>
</evidence>
<evidence type="ECO:0000256" key="2">
    <source>
        <dbReference type="ARBA" id="ARBA00004922"/>
    </source>
</evidence>
<keyword evidence="10 14" id="KW-1133">Transmembrane helix</keyword>
<evidence type="ECO:0000256" key="10">
    <source>
        <dbReference type="ARBA" id="ARBA00022989"/>
    </source>
</evidence>
<dbReference type="EMBL" id="VJMI01015356">
    <property type="protein sequence ID" value="KAF0729380.1"/>
    <property type="molecule type" value="Genomic_DNA"/>
</dbReference>
<evidence type="ECO:0000256" key="13">
    <source>
        <dbReference type="ARBA" id="ARBA00048064"/>
    </source>
</evidence>
<comment type="caution">
    <text evidence="15">The sequence shown here is derived from an EMBL/GenBank/DDBJ whole genome shotgun (WGS) entry which is preliminary data.</text>
</comment>
<protein>
    <recommendedName>
        <fullName evidence="5">Dol-P-Glc:Glc(2)Man(9)GlcNAc(2)-PP-Dol alpha-1,2-glucosyltransferase</fullName>
        <ecNumber evidence="4">2.4.1.256</ecNumber>
    </recommendedName>
</protein>
<dbReference type="VEuPathDB" id="FungiDB:H257_16079"/>
<dbReference type="PANTHER" id="PTHR12989">
    <property type="entry name" value="ALPHA-1,2-GLUCOSYLTRANSFERASE ALG10"/>
    <property type="match status" value="1"/>
</dbReference>
<comment type="function">
    <text evidence="12">Dol-P-Glc:Glc(2)Man(9)GlcNAc(2)-PP-Dol alpha-1,2-glucosyltransferase that operates in the biosynthetic pathway of dolichol-linked oligosaccharides, the glycan precursors employed in protein asparagine (N)-glycosylation. The assembly of dolichol-linked oligosaccharides begins on the cytosolic side of the endoplasmic reticulum membrane and finishes in its lumen. The sequential addition of sugars to dolichol pyrophosphate produces dolichol-linked oligosaccharides containing fourteen sugars, including two GlcNAcs, nine mannoses and three glucoses. Once assembled, the oligosaccharide is transferred from the lipid to nascent proteins by oligosaccharyltransferases. In the lumen of the endoplasmic reticulum, adds the third and last glucose residue from dolichyl phosphate glucose (Dol-P-Glc) onto the lipid-linked oligosaccharide intermediate Glc(2)Man(9)GlcNAc(2)-PP-Dol to produce Glc(3)Man(9)GlcNAc(2)-PP-Dol.</text>
</comment>
<evidence type="ECO:0000256" key="14">
    <source>
        <dbReference type="SAM" id="Phobius"/>
    </source>
</evidence>
<evidence type="ECO:0000256" key="5">
    <source>
        <dbReference type="ARBA" id="ARBA00018512"/>
    </source>
</evidence>
<dbReference type="GO" id="GO:0006488">
    <property type="term" value="P:dolichol-linked oligosaccharide biosynthetic process"/>
    <property type="evidence" value="ECO:0007669"/>
    <property type="project" value="InterPro"/>
</dbReference>
<organism evidence="15 16">
    <name type="scientific">Aphanomyces astaci</name>
    <name type="common">Crayfish plague agent</name>
    <dbReference type="NCBI Taxonomy" id="112090"/>
    <lineage>
        <taxon>Eukaryota</taxon>
        <taxon>Sar</taxon>
        <taxon>Stramenopiles</taxon>
        <taxon>Oomycota</taxon>
        <taxon>Saprolegniomycetes</taxon>
        <taxon>Saprolegniales</taxon>
        <taxon>Verrucalvaceae</taxon>
        <taxon>Aphanomyces</taxon>
    </lineage>
</organism>
<reference evidence="15 16" key="1">
    <citation type="submission" date="2019-06" db="EMBL/GenBank/DDBJ databases">
        <title>Genomics analysis of Aphanomyces spp. identifies a new class of oomycete effector associated with host adaptation.</title>
        <authorList>
            <person name="Gaulin E."/>
        </authorList>
    </citation>
    <scope>NUCLEOTIDE SEQUENCE [LARGE SCALE GENOMIC DNA]</scope>
    <source>
        <strain evidence="15 16">E</strain>
    </source>
</reference>
<keyword evidence="9" id="KW-0256">Endoplasmic reticulum</keyword>
<dbReference type="GO" id="GO:0005789">
    <property type="term" value="C:endoplasmic reticulum membrane"/>
    <property type="evidence" value="ECO:0007669"/>
    <property type="project" value="UniProtKB-SubCell"/>
</dbReference>
<evidence type="ECO:0000256" key="8">
    <source>
        <dbReference type="ARBA" id="ARBA00022692"/>
    </source>
</evidence>
<gene>
    <name evidence="15" type="ORF">AaE_009379</name>
</gene>
<comment type="similarity">
    <text evidence="3">Belongs to the ALG10 glucosyltransferase family.</text>
</comment>
<evidence type="ECO:0000256" key="4">
    <source>
        <dbReference type="ARBA" id="ARBA00011967"/>
    </source>
</evidence>
<feature type="non-terminal residue" evidence="15">
    <location>
        <position position="1"/>
    </location>
</feature>
<dbReference type="Pfam" id="PF04922">
    <property type="entry name" value="DIE2_ALG10"/>
    <property type="match status" value="1"/>
</dbReference>